<name>A0A377J637_9HELI</name>
<sequence>MTEKGVALESIFCVRLFLKKHRLAASGILCFLKNFASLVLR</sequence>
<proteinExistence type="predicted"/>
<accession>A0A377J637</accession>
<protein>
    <submittedName>
        <fullName evidence="1">Uncharacterized protein</fullName>
    </submittedName>
</protein>
<evidence type="ECO:0000313" key="2">
    <source>
        <dbReference type="Proteomes" id="UP000254841"/>
    </source>
</evidence>
<organism evidence="1 2">
    <name type="scientific">Helicobacter canis</name>
    <dbReference type="NCBI Taxonomy" id="29419"/>
    <lineage>
        <taxon>Bacteria</taxon>
        <taxon>Pseudomonadati</taxon>
        <taxon>Campylobacterota</taxon>
        <taxon>Epsilonproteobacteria</taxon>
        <taxon>Campylobacterales</taxon>
        <taxon>Helicobacteraceae</taxon>
        <taxon>Helicobacter</taxon>
    </lineage>
</organism>
<reference evidence="1 2" key="1">
    <citation type="submission" date="2018-06" db="EMBL/GenBank/DDBJ databases">
        <authorList>
            <consortium name="Pathogen Informatics"/>
            <person name="Doyle S."/>
        </authorList>
    </citation>
    <scope>NUCLEOTIDE SEQUENCE [LARGE SCALE GENOMIC DNA]</scope>
    <source>
        <strain evidence="1 2">NCTC12410</strain>
    </source>
</reference>
<gene>
    <name evidence="1" type="ORF">NCTC12410_01616</name>
</gene>
<dbReference type="Proteomes" id="UP000254841">
    <property type="component" value="Unassembled WGS sequence"/>
</dbReference>
<dbReference type="AlphaFoldDB" id="A0A377J637"/>
<dbReference type="EMBL" id="UGHV01000001">
    <property type="protein sequence ID" value="STO97779.1"/>
    <property type="molecule type" value="Genomic_DNA"/>
</dbReference>
<evidence type="ECO:0000313" key="1">
    <source>
        <dbReference type="EMBL" id="STO97779.1"/>
    </source>
</evidence>